<feature type="compositionally biased region" description="Polar residues" evidence="1">
    <location>
        <begin position="168"/>
        <end position="181"/>
    </location>
</feature>
<organism evidence="2 3">
    <name type="scientific">Mucuna pruriens</name>
    <name type="common">Velvet bean</name>
    <name type="synonym">Dolichos pruriens</name>
    <dbReference type="NCBI Taxonomy" id="157652"/>
    <lineage>
        <taxon>Eukaryota</taxon>
        <taxon>Viridiplantae</taxon>
        <taxon>Streptophyta</taxon>
        <taxon>Embryophyta</taxon>
        <taxon>Tracheophyta</taxon>
        <taxon>Spermatophyta</taxon>
        <taxon>Magnoliopsida</taxon>
        <taxon>eudicotyledons</taxon>
        <taxon>Gunneridae</taxon>
        <taxon>Pentapetalae</taxon>
        <taxon>rosids</taxon>
        <taxon>fabids</taxon>
        <taxon>Fabales</taxon>
        <taxon>Fabaceae</taxon>
        <taxon>Papilionoideae</taxon>
        <taxon>50 kb inversion clade</taxon>
        <taxon>NPAAA clade</taxon>
        <taxon>indigoferoid/millettioid clade</taxon>
        <taxon>Phaseoleae</taxon>
        <taxon>Mucuna</taxon>
    </lineage>
</organism>
<evidence type="ECO:0000313" key="3">
    <source>
        <dbReference type="Proteomes" id="UP000257109"/>
    </source>
</evidence>
<reference evidence="2" key="1">
    <citation type="submission" date="2018-05" db="EMBL/GenBank/DDBJ databases">
        <title>Draft genome of Mucuna pruriens seed.</title>
        <authorList>
            <person name="Nnadi N.E."/>
            <person name="Vos R."/>
            <person name="Hasami M.H."/>
            <person name="Devisetty U.K."/>
            <person name="Aguiy J.C."/>
        </authorList>
    </citation>
    <scope>NUCLEOTIDE SEQUENCE [LARGE SCALE GENOMIC DNA]</scope>
    <source>
        <strain evidence="2">JCA_2017</strain>
    </source>
</reference>
<dbReference type="EMBL" id="QJKJ01001377">
    <property type="protein sequence ID" value="RDY07913.1"/>
    <property type="molecule type" value="Genomic_DNA"/>
</dbReference>
<evidence type="ECO:0000313" key="2">
    <source>
        <dbReference type="EMBL" id="RDY07913.1"/>
    </source>
</evidence>
<evidence type="ECO:0000256" key="1">
    <source>
        <dbReference type="SAM" id="MobiDB-lite"/>
    </source>
</evidence>
<feature type="region of interest" description="Disordered" evidence="1">
    <location>
        <begin position="1"/>
        <end position="38"/>
    </location>
</feature>
<dbReference type="AlphaFoldDB" id="A0A371HYU1"/>
<keyword evidence="3" id="KW-1185">Reference proteome</keyword>
<protein>
    <submittedName>
        <fullName evidence="2">Uncharacterized protein</fullName>
    </submittedName>
</protein>
<sequence length="211" mass="23151">MEALAGSTDENSCSGVADEETDPEEVQELPNSKDNHSDIADLDFEVELSKLLDQVCNQEHHIAKTKEPPVAQLATIFTVEIKSAREGRVKEEIKVNLAEKSNSKANTLSKIISANEDQTQAGVEINVPPGSDSKAAQEVKDKPNLTRTEATESSWPKQPKAEIMSTHLVPSQDQVGQTDPNPLTEKFPSPPPLELKPLSSHLKYAYLDKEQ</sequence>
<feature type="non-terminal residue" evidence="2">
    <location>
        <position position="1"/>
    </location>
</feature>
<comment type="caution">
    <text evidence="2">The sequence shown here is derived from an EMBL/GenBank/DDBJ whole genome shotgun (WGS) entry which is preliminary data.</text>
</comment>
<gene>
    <name evidence="2" type="ORF">CR513_07913</name>
</gene>
<feature type="compositionally biased region" description="Polar residues" evidence="1">
    <location>
        <begin position="145"/>
        <end position="156"/>
    </location>
</feature>
<name>A0A371HYU1_MUCPR</name>
<accession>A0A371HYU1</accession>
<feature type="compositionally biased region" description="Basic and acidic residues" evidence="1">
    <location>
        <begin position="135"/>
        <end position="144"/>
    </location>
</feature>
<proteinExistence type="predicted"/>
<feature type="compositionally biased region" description="Acidic residues" evidence="1">
    <location>
        <begin position="17"/>
        <end position="27"/>
    </location>
</feature>
<dbReference type="Proteomes" id="UP000257109">
    <property type="component" value="Unassembled WGS sequence"/>
</dbReference>
<feature type="region of interest" description="Disordered" evidence="1">
    <location>
        <begin position="120"/>
        <end position="196"/>
    </location>
</feature>